<evidence type="ECO:0000256" key="12">
    <source>
        <dbReference type="PIRNR" id="PIRNR006769"/>
    </source>
</evidence>
<feature type="active site" description="Proton donor" evidence="13">
    <location>
        <position position="57"/>
    </location>
</feature>
<comment type="function">
    <text evidence="1 12">Converts 2,5-diamino-6-(ribosylamino)-4(3h)-pyrimidinone 5'-phosphate into 5-amino-6-(ribosylamino)-2,4(1h,3h)-pyrimidinedione 5'-phosphate.</text>
</comment>
<dbReference type="PANTHER" id="PTHR38011:SF7">
    <property type="entry name" value="2,5-DIAMINO-6-RIBOSYLAMINO-4(3H)-PYRIMIDINONE 5'-PHOSPHATE REDUCTASE"/>
    <property type="match status" value="1"/>
</dbReference>
<comment type="catalytic activity">
    <reaction evidence="12">
        <text>2,5-diamino-6-hydroxy-4-(5-phosphoribosylamino)-pyrimidine + H2O + H(+) = 5-amino-6-(5-phospho-D-ribosylamino)uracil + NH4(+)</text>
        <dbReference type="Rhea" id="RHEA:21868"/>
        <dbReference type="ChEBI" id="CHEBI:15377"/>
        <dbReference type="ChEBI" id="CHEBI:15378"/>
        <dbReference type="ChEBI" id="CHEBI:28938"/>
        <dbReference type="ChEBI" id="CHEBI:58453"/>
        <dbReference type="ChEBI" id="CHEBI:58614"/>
        <dbReference type="EC" id="3.5.4.26"/>
    </reaction>
</comment>
<dbReference type="InterPro" id="IPR050765">
    <property type="entry name" value="Riboflavin_Biosynth_HTPR"/>
</dbReference>
<comment type="cofactor">
    <cofactor evidence="12 15">
        <name>Zn(2+)</name>
        <dbReference type="ChEBI" id="CHEBI:29105"/>
    </cofactor>
    <text evidence="12 15">Binds 1 zinc ion.</text>
</comment>
<comment type="pathway">
    <text evidence="3 12">Cofactor biosynthesis; riboflavin biosynthesis; 5-amino-6-(D-ribitylamino)uracil from GTP: step 3/4.</text>
</comment>
<dbReference type="Gene3D" id="3.40.140.10">
    <property type="entry name" value="Cytidine Deaminase, domain 2"/>
    <property type="match status" value="1"/>
</dbReference>
<dbReference type="GO" id="GO:0008270">
    <property type="term" value="F:zinc ion binding"/>
    <property type="evidence" value="ECO:0007669"/>
    <property type="project" value="InterPro"/>
</dbReference>
<dbReference type="Pfam" id="PF01872">
    <property type="entry name" value="RibD_C"/>
    <property type="match status" value="1"/>
</dbReference>
<feature type="binding site" evidence="14">
    <location>
        <position position="207"/>
    </location>
    <ligand>
        <name>substrate</name>
    </ligand>
</feature>
<keyword evidence="8 12" id="KW-0862">Zinc</keyword>
<dbReference type="InterPro" id="IPR004794">
    <property type="entry name" value="Eubact_RibD"/>
</dbReference>
<keyword evidence="10 12" id="KW-0560">Oxidoreductase</keyword>
<dbReference type="InterPro" id="IPR016192">
    <property type="entry name" value="APOBEC/CMP_deaminase_Zn-bd"/>
</dbReference>
<proteinExistence type="inferred from homology"/>
<dbReference type="GO" id="GO:0009231">
    <property type="term" value="P:riboflavin biosynthetic process"/>
    <property type="evidence" value="ECO:0007669"/>
    <property type="project" value="UniProtKB-UniPathway"/>
</dbReference>
<comment type="pathway">
    <text evidence="2 12">Cofactor biosynthesis; riboflavin biosynthesis; 5-amino-6-(D-ribitylamino)uracil from GTP: step 2/4.</text>
</comment>
<keyword evidence="6 12" id="KW-0686">Riboflavin biosynthesis</keyword>
<evidence type="ECO:0000313" key="17">
    <source>
        <dbReference type="EMBL" id="KPK63367.1"/>
    </source>
</evidence>
<feature type="binding site" evidence="15">
    <location>
        <position position="89"/>
    </location>
    <ligand>
        <name>Zn(2+)</name>
        <dbReference type="ChEBI" id="CHEBI:29105"/>
        <note>catalytic</note>
    </ligand>
</feature>
<feature type="binding site" evidence="15">
    <location>
        <position position="55"/>
    </location>
    <ligand>
        <name>Zn(2+)</name>
        <dbReference type="ChEBI" id="CHEBI:29105"/>
        <note>catalytic</note>
    </ligand>
</feature>
<feature type="binding site" evidence="14">
    <location>
        <position position="210"/>
    </location>
    <ligand>
        <name>substrate</name>
    </ligand>
</feature>
<feature type="binding site" evidence="14">
    <location>
        <position position="159"/>
    </location>
    <ligand>
        <name>NADP(+)</name>
        <dbReference type="ChEBI" id="CHEBI:58349"/>
    </ligand>
</feature>
<sequence>MHNTTAYDEMFVQYALSLAAKGSGQTGINPLVGAVVVKQGRIVGQGFHRKIGEAHAEAIALQQAGRLAHGAQLYVNLEPCCTYGYTPPCVNAIIKARIKRVIIAARDPNPAVNGKSIQILRKHNVRVDVDILHDRAKKLNRWYLKYITTKIPYVILKIATTKNMKISGFSTRYVTSEPARRYVHALRSQVGAVLIGINTLLVDNPLLTDRLVGRHNPARIVIDPHLKTPLNAAFLEPNARRIILTKSDDNQKKVEQLKNTGVEFVFMEGDDYSTMDLLKSISTLKIGSVLVEGGGVTFDYFLKDKAYDELFLFVSPTTTEDGIGVEIDQSIIEKNKPKQIGEDLLYHVYRNN</sequence>
<evidence type="ECO:0000256" key="3">
    <source>
        <dbReference type="ARBA" id="ARBA00004910"/>
    </source>
</evidence>
<dbReference type="InterPro" id="IPR024072">
    <property type="entry name" value="DHFR-like_dom_sf"/>
</dbReference>
<keyword evidence="7 12" id="KW-0479">Metal-binding</keyword>
<comment type="similarity">
    <text evidence="5 12">In the C-terminal section; belongs to the HTP reductase family.</text>
</comment>
<evidence type="ECO:0000256" key="10">
    <source>
        <dbReference type="ARBA" id="ARBA00023002"/>
    </source>
</evidence>
<evidence type="ECO:0000256" key="2">
    <source>
        <dbReference type="ARBA" id="ARBA00004882"/>
    </source>
</evidence>
<feature type="binding site" evidence="14">
    <location>
        <position position="199"/>
    </location>
    <ligand>
        <name>NADP(+)</name>
        <dbReference type="ChEBI" id="CHEBI:58349"/>
    </ligand>
</feature>
<dbReference type="AlphaFoldDB" id="A0A0S8FRQ2"/>
<dbReference type="InterPro" id="IPR002734">
    <property type="entry name" value="RibDG_C"/>
</dbReference>
<evidence type="ECO:0000259" key="16">
    <source>
        <dbReference type="PROSITE" id="PS51747"/>
    </source>
</evidence>
<feature type="binding site" evidence="14">
    <location>
        <position position="292"/>
    </location>
    <ligand>
        <name>substrate</name>
    </ligand>
</feature>
<dbReference type="PIRSF" id="PIRSF006769">
    <property type="entry name" value="RibD"/>
    <property type="match status" value="1"/>
</dbReference>
<dbReference type="PROSITE" id="PS00903">
    <property type="entry name" value="CYT_DCMP_DEAMINASES_1"/>
    <property type="match status" value="1"/>
</dbReference>
<keyword evidence="12" id="KW-0378">Hydrolase</keyword>
<dbReference type="EC" id="1.1.1.193" evidence="12"/>
<evidence type="ECO:0000256" key="6">
    <source>
        <dbReference type="ARBA" id="ARBA00022619"/>
    </source>
</evidence>
<organism evidence="17 18">
    <name type="scientific">candidate division WOR_3 bacterium SM23_42</name>
    <dbReference type="NCBI Taxonomy" id="1703779"/>
    <lineage>
        <taxon>Bacteria</taxon>
        <taxon>Bacteria division WOR-3</taxon>
    </lineage>
</organism>
<keyword evidence="9 12" id="KW-0521">NADP</keyword>
<dbReference type="InterPro" id="IPR016193">
    <property type="entry name" value="Cytidine_deaminase-like"/>
</dbReference>
<evidence type="ECO:0000256" key="7">
    <source>
        <dbReference type="ARBA" id="ARBA00022723"/>
    </source>
</evidence>
<evidence type="ECO:0000256" key="14">
    <source>
        <dbReference type="PIRSR" id="PIRSR006769-2"/>
    </source>
</evidence>
<dbReference type="SUPFAM" id="SSF53597">
    <property type="entry name" value="Dihydrofolate reductase-like"/>
    <property type="match status" value="1"/>
</dbReference>
<comment type="caution">
    <text evidence="17">The sequence shown here is derived from an EMBL/GenBank/DDBJ whole genome shotgun (WGS) entry which is preliminary data.</text>
</comment>
<evidence type="ECO:0000256" key="5">
    <source>
        <dbReference type="ARBA" id="ARBA00007417"/>
    </source>
</evidence>
<dbReference type="PROSITE" id="PS51747">
    <property type="entry name" value="CYT_DCMP_DEAMINASES_2"/>
    <property type="match status" value="1"/>
</dbReference>
<dbReference type="GO" id="GO:0008835">
    <property type="term" value="F:diaminohydroxyphosphoribosylaminopyrimidine deaminase activity"/>
    <property type="evidence" value="ECO:0007669"/>
    <property type="project" value="UniProtKB-EC"/>
</dbReference>
<dbReference type="NCBIfam" id="TIGR00326">
    <property type="entry name" value="eubact_ribD"/>
    <property type="match status" value="1"/>
</dbReference>
<evidence type="ECO:0000256" key="11">
    <source>
        <dbReference type="ARBA" id="ARBA00023268"/>
    </source>
</evidence>
<dbReference type="UniPathway" id="UPA00275">
    <property type="reaction ID" value="UER00401"/>
</dbReference>
<feature type="domain" description="CMP/dCMP-type deaminase" evidence="16">
    <location>
        <begin position="6"/>
        <end position="128"/>
    </location>
</feature>
<feature type="binding site" evidence="15">
    <location>
        <position position="80"/>
    </location>
    <ligand>
        <name>Zn(2+)</name>
        <dbReference type="ChEBI" id="CHEBI:29105"/>
        <note>catalytic</note>
    </ligand>
</feature>
<evidence type="ECO:0000256" key="8">
    <source>
        <dbReference type="ARBA" id="ARBA00022833"/>
    </source>
</evidence>
<evidence type="ECO:0000256" key="15">
    <source>
        <dbReference type="PIRSR" id="PIRSR006769-3"/>
    </source>
</evidence>
<reference evidence="17 18" key="1">
    <citation type="journal article" date="2015" name="Microbiome">
        <title>Genomic resolution of linkages in carbon, nitrogen, and sulfur cycling among widespread estuary sediment bacteria.</title>
        <authorList>
            <person name="Baker B.J."/>
            <person name="Lazar C.S."/>
            <person name="Teske A.P."/>
            <person name="Dick G.J."/>
        </authorList>
    </citation>
    <scope>NUCLEOTIDE SEQUENCE [LARGE SCALE GENOMIC DNA]</scope>
    <source>
        <strain evidence="17">SM23_42</strain>
    </source>
</reference>
<evidence type="ECO:0000313" key="18">
    <source>
        <dbReference type="Proteomes" id="UP000051373"/>
    </source>
</evidence>
<evidence type="ECO:0000256" key="13">
    <source>
        <dbReference type="PIRSR" id="PIRSR006769-1"/>
    </source>
</evidence>
<dbReference type="SUPFAM" id="SSF53927">
    <property type="entry name" value="Cytidine deaminase-like"/>
    <property type="match status" value="1"/>
</dbReference>
<dbReference type="PANTHER" id="PTHR38011">
    <property type="entry name" value="DIHYDROFOLATE REDUCTASE FAMILY PROTEIN (AFU_ORTHOLOGUE AFUA_8G06820)"/>
    <property type="match status" value="1"/>
</dbReference>
<dbReference type="Proteomes" id="UP000051373">
    <property type="component" value="Unassembled WGS sequence"/>
</dbReference>
<protein>
    <recommendedName>
        <fullName evidence="12">Riboflavin biosynthesis protein RibD</fullName>
    </recommendedName>
    <domain>
        <recommendedName>
            <fullName evidence="12">Diaminohydroxyphosphoribosylaminopyrimidine deaminase</fullName>
            <shortName evidence="12">DRAP deaminase</shortName>
            <ecNumber evidence="12">3.5.4.26</ecNumber>
        </recommendedName>
        <alternativeName>
            <fullName evidence="12">Riboflavin-specific deaminase</fullName>
        </alternativeName>
    </domain>
    <domain>
        <recommendedName>
            <fullName evidence="12">5-amino-6-(5-phosphoribosylamino)uracil reductase</fullName>
            <ecNumber evidence="12">1.1.1.193</ecNumber>
        </recommendedName>
        <alternativeName>
            <fullName evidence="12">HTP reductase</fullName>
        </alternativeName>
    </domain>
</protein>
<dbReference type="STRING" id="1703779.AMJ83_07285"/>
<dbReference type="InterPro" id="IPR002125">
    <property type="entry name" value="CMP_dCMP_dom"/>
</dbReference>
<comment type="similarity">
    <text evidence="4 12">In the N-terminal section; belongs to the cytidine and deoxycytidylate deaminase family.</text>
</comment>
<dbReference type="GO" id="GO:0008703">
    <property type="term" value="F:5-amino-6-(5-phosphoribosylamino)uracil reductase activity"/>
    <property type="evidence" value="ECO:0007669"/>
    <property type="project" value="UniProtKB-EC"/>
</dbReference>
<dbReference type="Gene3D" id="3.40.430.10">
    <property type="entry name" value="Dihydrofolate Reductase, subunit A"/>
    <property type="match status" value="1"/>
</dbReference>
<gene>
    <name evidence="17" type="ORF">AMJ83_07285</name>
</gene>
<dbReference type="EMBL" id="LJUJ01000014">
    <property type="protein sequence ID" value="KPK63367.1"/>
    <property type="molecule type" value="Genomic_DNA"/>
</dbReference>
<evidence type="ECO:0000256" key="9">
    <source>
        <dbReference type="ARBA" id="ARBA00022857"/>
    </source>
</evidence>
<name>A0A0S8FRQ2_UNCW3</name>
<dbReference type="EC" id="3.5.4.26" evidence="12"/>
<feature type="binding site" evidence="14">
    <location>
        <position position="203"/>
    </location>
    <ligand>
        <name>substrate</name>
    </ligand>
</feature>
<dbReference type="Pfam" id="PF00383">
    <property type="entry name" value="dCMP_cyt_deam_1"/>
    <property type="match status" value="1"/>
</dbReference>
<keyword evidence="11" id="KW-0511">Multifunctional enzyme</keyword>
<feature type="binding site" evidence="14">
    <location>
        <position position="187"/>
    </location>
    <ligand>
        <name>substrate</name>
    </ligand>
</feature>
<comment type="catalytic activity">
    <reaction evidence="12">
        <text>5-amino-6-(5-phospho-D-ribitylamino)uracil + NADP(+) = 5-amino-6-(5-phospho-D-ribosylamino)uracil + NADPH + H(+)</text>
        <dbReference type="Rhea" id="RHEA:17845"/>
        <dbReference type="ChEBI" id="CHEBI:15378"/>
        <dbReference type="ChEBI" id="CHEBI:57783"/>
        <dbReference type="ChEBI" id="CHEBI:58349"/>
        <dbReference type="ChEBI" id="CHEBI:58421"/>
        <dbReference type="ChEBI" id="CHEBI:58453"/>
        <dbReference type="EC" id="1.1.1.193"/>
    </reaction>
</comment>
<dbReference type="CDD" id="cd01284">
    <property type="entry name" value="Riboflavin_deaminase-reductase"/>
    <property type="match status" value="1"/>
</dbReference>
<dbReference type="PATRIC" id="fig|1703779.3.peg.2206"/>
<accession>A0A0S8FRQ2</accession>
<evidence type="ECO:0000256" key="4">
    <source>
        <dbReference type="ARBA" id="ARBA00005259"/>
    </source>
</evidence>
<evidence type="ECO:0000256" key="1">
    <source>
        <dbReference type="ARBA" id="ARBA00002151"/>
    </source>
</evidence>